<evidence type="ECO:0000313" key="3">
    <source>
        <dbReference type="Proteomes" id="UP000006753"/>
    </source>
</evidence>
<accession>K1Y5M5</accession>
<dbReference type="eggNOG" id="ENOG502QSGV">
    <property type="taxonomic scope" value="Eukaryota"/>
</dbReference>
<protein>
    <submittedName>
        <fullName evidence="2">Putative galactan 1,3-beta-galactosidase</fullName>
    </submittedName>
</protein>
<dbReference type="OrthoDB" id="5211809at2759"/>
<dbReference type="AlphaFoldDB" id="K1Y5M5"/>
<dbReference type="InterPro" id="IPR023296">
    <property type="entry name" value="Glyco_hydro_beta-prop_sf"/>
</dbReference>
<dbReference type="Gene3D" id="2.115.10.20">
    <property type="entry name" value="Glycosyl hydrolase domain, family 43"/>
    <property type="match status" value="1"/>
</dbReference>
<evidence type="ECO:0000256" key="1">
    <source>
        <dbReference type="SAM" id="SignalP"/>
    </source>
</evidence>
<dbReference type="KEGG" id="mbe:MBM_01191"/>
<proteinExistence type="predicted"/>
<sequence length="457" mass="49896">MLFSRILLTSGLAAGALAASWIVPGADWKDTAGNTIDAHGGMIYQHEANFYWIGQAANDGKSPLSGPRSTDLLNWTPLGAQAAIKWMWRPKIATPNGSFWIYGQVDRSVQALVSSQIEGGYKVNGPAVRIPPNSYSYSDTGMFQDPDTQTWYLMTSADHNIVQINQINPDGTIGDEVNQLIPALMDYEAGGSYEAPGMFKVDNIYFLIVSGKTGWRSNPNQMFWADSIDGNLTGPFEIAPVEENTYNSQNTFELTIKGSKQTTYIYMGDSWDSKGGPSSTYIWLPMKVDATAHTLALEYHAMWKVDVTTGEVSWPTTKKRYEAEAAAISGRAVDTQSQVVFQNITGTGKPQWLALHYTVNNAAVGEAHLAINDQPVPTKISDMNCRAGRQKTIPVELTLKPGDVNKITFGVTGEKGQFASTIFFSPAFGCTIARTVLTSGVPDFEAHLDGIEIFEDA</sequence>
<keyword evidence="3" id="KW-1185">Reference proteome</keyword>
<dbReference type="PANTHER" id="PTHR22925:SF39">
    <property type="entry name" value="PUTATIVE (AFU_ORTHOLOGUE AFUA_5G14190)-RELATED"/>
    <property type="match status" value="1"/>
</dbReference>
<feature type="chain" id="PRO_5003855553" evidence="1">
    <location>
        <begin position="19"/>
        <end position="457"/>
    </location>
</feature>
<gene>
    <name evidence="2" type="ORF">MBM_01191</name>
</gene>
<dbReference type="HOGENOM" id="CLU_016116_1_1_1"/>
<keyword evidence="1" id="KW-0732">Signal</keyword>
<dbReference type="EMBL" id="JH921429">
    <property type="protein sequence ID" value="EKD20509.1"/>
    <property type="molecule type" value="Genomic_DNA"/>
</dbReference>
<dbReference type="InParanoid" id="K1Y5M5"/>
<dbReference type="OMA" id="MWRPKIA"/>
<reference evidence="2 3" key="1">
    <citation type="journal article" date="2012" name="BMC Genomics">
        <title>Sequencing the genome of Marssonina brunnea reveals fungus-poplar co-evolution.</title>
        <authorList>
            <person name="Zhu S."/>
            <person name="Cao Y.-Z."/>
            <person name="Jiang C."/>
            <person name="Tan B.-Y."/>
            <person name="Wang Z."/>
            <person name="Feng S."/>
            <person name="Zhang L."/>
            <person name="Su X.-H."/>
            <person name="Brejova B."/>
            <person name="Vinar T."/>
            <person name="Xu M."/>
            <person name="Wang M.-X."/>
            <person name="Zhang S.-G."/>
            <person name="Huang M.-R."/>
            <person name="Wu R."/>
            <person name="Zhou Y."/>
        </authorList>
    </citation>
    <scope>NUCLEOTIDE SEQUENCE [LARGE SCALE GENOMIC DNA]</scope>
    <source>
        <strain evidence="2 3">MB_m1</strain>
    </source>
</reference>
<dbReference type="PANTHER" id="PTHR22925">
    <property type="entry name" value="GLYCOSYL HYDROLASE 43 FAMILY MEMBER"/>
    <property type="match status" value="1"/>
</dbReference>
<evidence type="ECO:0000313" key="2">
    <source>
        <dbReference type="EMBL" id="EKD20509.1"/>
    </source>
</evidence>
<feature type="signal peptide" evidence="1">
    <location>
        <begin position="1"/>
        <end position="18"/>
    </location>
</feature>
<dbReference type="SUPFAM" id="SSF75005">
    <property type="entry name" value="Arabinanase/levansucrase/invertase"/>
    <property type="match status" value="1"/>
</dbReference>
<organism evidence="2 3">
    <name type="scientific">Marssonina brunnea f. sp. multigermtubi (strain MB_m1)</name>
    <name type="common">Marssonina leaf spot fungus</name>
    <dbReference type="NCBI Taxonomy" id="1072389"/>
    <lineage>
        <taxon>Eukaryota</taxon>
        <taxon>Fungi</taxon>
        <taxon>Dikarya</taxon>
        <taxon>Ascomycota</taxon>
        <taxon>Pezizomycotina</taxon>
        <taxon>Leotiomycetes</taxon>
        <taxon>Helotiales</taxon>
        <taxon>Drepanopezizaceae</taxon>
        <taxon>Drepanopeziza</taxon>
    </lineage>
</organism>
<name>K1Y5M5_MARBU</name>
<dbReference type="STRING" id="1072389.K1Y5M5"/>
<dbReference type="Proteomes" id="UP000006753">
    <property type="component" value="Unassembled WGS sequence"/>
</dbReference>